<evidence type="ECO:0000313" key="2">
    <source>
        <dbReference type="EMBL" id="RUT11056.1"/>
    </source>
</evidence>
<dbReference type="EMBL" id="RSCK01000032">
    <property type="protein sequence ID" value="RUT11056.1"/>
    <property type="molecule type" value="Genomic_DNA"/>
</dbReference>
<name>A0AB37UI48_9CYAN</name>
<gene>
    <name evidence="2" type="ORF">DSM107010_36900</name>
</gene>
<organism evidence="2 3">
    <name type="scientific">Chroococcidiopsis cubana SAG 39.79</name>
    <dbReference type="NCBI Taxonomy" id="388085"/>
    <lineage>
        <taxon>Bacteria</taxon>
        <taxon>Bacillati</taxon>
        <taxon>Cyanobacteriota</taxon>
        <taxon>Cyanophyceae</taxon>
        <taxon>Chroococcidiopsidales</taxon>
        <taxon>Chroococcidiopsidaceae</taxon>
        <taxon>Chroococcidiopsis</taxon>
    </lineage>
</organism>
<dbReference type="AlphaFoldDB" id="A0AB37UI48"/>
<evidence type="ECO:0000256" key="1">
    <source>
        <dbReference type="SAM" id="MobiDB-lite"/>
    </source>
</evidence>
<reference evidence="2 3" key="1">
    <citation type="journal article" date="2019" name="Genome Biol. Evol.">
        <title>Day and night: Metabolic profiles and evolutionary relationships of six axenic non-marine cyanobacteria.</title>
        <authorList>
            <person name="Will S.E."/>
            <person name="Henke P."/>
            <person name="Boedeker C."/>
            <person name="Huang S."/>
            <person name="Brinkmann H."/>
            <person name="Rohde M."/>
            <person name="Jarek M."/>
            <person name="Friedl T."/>
            <person name="Seufert S."/>
            <person name="Schumacher M."/>
            <person name="Overmann J."/>
            <person name="Neumann-Schaal M."/>
            <person name="Petersen J."/>
        </authorList>
    </citation>
    <scope>NUCLEOTIDE SEQUENCE [LARGE SCALE GENOMIC DNA]</scope>
    <source>
        <strain evidence="2 3">SAG 39.79</strain>
    </source>
</reference>
<proteinExistence type="predicted"/>
<sequence length="983" mass="110456">MTDQHENVQQSDTNPNTPVFPAFDIEAARLQLKLLGYKPGDSIKINCLYHKSDPRSSTGGGRPLESTFPNLPWKEIQKNQMQGRCVYFAPNGSLKQAEIKQCRAIFSECDEGTTEEQVLKWRKKNLPDPSIELFSGNKSVHTYLTLNQPCTPEQFTELQKDLAEHLSNGADKSLHDTCQLMRLAGAWHISPGKDPVRVDFVSTLGYTYDYEELRTIIPRRQREEKAKPKHKDNGEANEMLNFVQYLNGFQENGRASWHTAECPLSHKHHSGNHSQDSLHVEAETGAYKCHAGCNSKDVWQAARSIAISKGHKAKEKNMEEEDGRKEEVQRLIDLHNSKINFSKMLPPALADAIMTYSKWMNVKPETCLLSLLTAVSSLHKTGTELIVRKAQNFNVPPTLYSTIVSPSGQKKSPIERQFFHLPMRGLIENAAEKYKDEQKKYKRESEFYKLCKSSKNRKDIEENFPDGEPQEPRQKVYIVSDTTTEGLANQFQAHPEKPILYLKDELSGLVNSFGKYTGGKGDDREFYLSAYDGTSITILRAGGVKVHLDKIALSIFGTIQPNTLDNIIKDKNDSDGFWSRFLFVNQPLTAATLPDDDDSDLDITGVLAKYYENIVKLPVMEYKLSPEAYKAYQSYYNYLEQTKLTLPAALANVYAKHEGLVGRLAINLHVLHNMRITWRQELAFPSVSEIIPLDIVELAVALSKFFIGQIELTHANMSNQLSPQWLKIIELSKKKGWVKAKDVQQGYKAANRPKPDAIRVWFKEMHQLGLGELRGEETALEFLASSKEPVEQSVDQWTSQWNQGSTAESIDTYSVDNSSGYNGTNNSSSSTTPFNTAINPDEVQSPLNVCNEDRESGSAVEQGVHRGVHQPEKVHRGVHREETSSTDRKEDMEIKATSLVVKGCFGSVTVSVEEPNEVVGYKIGDTVRYMGSGNLKGKGENLVVTECVGTDYVKCITTSGERASFPPGLEFIPISDLVKVERN</sequence>
<dbReference type="InterPro" id="IPR025048">
    <property type="entry name" value="DUF3987"/>
</dbReference>
<evidence type="ECO:0000313" key="3">
    <source>
        <dbReference type="Proteomes" id="UP000282574"/>
    </source>
</evidence>
<feature type="compositionally biased region" description="Basic and acidic residues" evidence="1">
    <location>
        <begin position="869"/>
        <end position="891"/>
    </location>
</feature>
<evidence type="ECO:0008006" key="4">
    <source>
        <dbReference type="Google" id="ProtNLM"/>
    </source>
</evidence>
<feature type="region of interest" description="Disordered" evidence="1">
    <location>
        <begin position="1"/>
        <end position="20"/>
    </location>
</feature>
<keyword evidence="3" id="KW-1185">Reference proteome</keyword>
<dbReference type="Proteomes" id="UP000282574">
    <property type="component" value="Unassembled WGS sequence"/>
</dbReference>
<comment type="caution">
    <text evidence="2">The sequence shown here is derived from an EMBL/GenBank/DDBJ whole genome shotgun (WGS) entry which is preliminary data.</text>
</comment>
<dbReference type="RefSeq" id="WP_106167732.1">
    <property type="nucleotide sequence ID" value="NZ_RSCK01000032.1"/>
</dbReference>
<feature type="compositionally biased region" description="Polar residues" evidence="1">
    <location>
        <begin position="7"/>
        <end position="17"/>
    </location>
</feature>
<dbReference type="Pfam" id="PF13148">
    <property type="entry name" value="DUF3987"/>
    <property type="match status" value="1"/>
</dbReference>
<feature type="compositionally biased region" description="Polar residues" evidence="1">
    <location>
        <begin position="794"/>
        <end position="816"/>
    </location>
</feature>
<protein>
    <recommendedName>
        <fullName evidence="4">DUF3987 domain-containing protein</fullName>
    </recommendedName>
</protein>
<accession>A0AB37UI48</accession>
<feature type="compositionally biased region" description="Low complexity" evidence="1">
    <location>
        <begin position="817"/>
        <end position="832"/>
    </location>
</feature>
<feature type="region of interest" description="Disordered" evidence="1">
    <location>
        <begin position="794"/>
        <end position="891"/>
    </location>
</feature>